<comment type="similarity">
    <text evidence="2">Belongs to the ABC transporter superfamily.</text>
</comment>
<evidence type="ECO:0000313" key="10">
    <source>
        <dbReference type="Proteomes" id="UP000675781"/>
    </source>
</evidence>
<dbReference type="Pfam" id="PF00005">
    <property type="entry name" value="ABC_tran"/>
    <property type="match status" value="1"/>
</dbReference>
<keyword evidence="5 9" id="KW-0067">ATP-binding</keyword>
<evidence type="ECO:0000259" key="8">
    <source>
        <dbReference type="PROSITE" id="PS50893"/>
    </source>
</evidence>
<evidence type="ECO:0000256" key="1">
    <source>
        <dbReference type="ARBA" id="ARBA00004202"/>
    </source>
</evidence>
<evidence type="ECO:0000313" key="9">
    <source>
        <dbReference type="EMBL" id="MBR7836317.1"/>
    </source>
</evidence>
<dbReference type="PANTHER" id="PTHR42711">
    <property type="entry name" value="ABC TRANSPORTER ATP-BINDING PROTEIN"/>
    <property type="match status" value="1"/>
</dbReference>
<dbReference type="GO" id="GO:0005886">
    <property type="term" value="C:plasma membrane"/>
    <property type="evidence" value="ECO:0007669"/>
    <property type="project" value="UniProtKB-SubCell"/>
</dbReference>
<dbReference type="GO" id="GO:0005524">
    <property type="term" value="F:ATP binding"/>
    <property type="evidence" value="ECO:0007669"/>
    <property type="project" value="UniProtKB-KW"/>
</dbReference>
<dbReference type="InterPro" id="IPR027417">
    <property type="entry name" value="P-loop_NTPase"/>
</dbReference>
<dbReference type="InterPro" id="IPR050763">
    <property type="entry name" value="ABC_transporter_ATP-binding"/>
</dbReference>
<dbReference type="GO" id="GO:0046677">
    <property type="term" value="P:response to antibiotic"/>
    <property type="evidence" value="ECO:0007669"/>
    <property type="project" value="UniProtKB-KW"/>
</dbReference>
<dbReference type="SUPFAM" id="SSF52540">
    <property type="entry name" value="P-loop containing nucleoside triphosphate hydrolases"/>
    <property type="match status" value="1"/>
</dbReference>
<evidence type="ECO:0000256" key="3">
    <source>
        <dbReference type="ARBA" id="ARBA00022448"/>
    </source>
</evidence>
<dbReference type="RefSeq" id="WP_212530796.1">
    <property type="nucleotide sequence ID" value="NZ_JAGSOG010000135.1"/>
</dbReference>
<evidence type="ECO:0000256" key="5">
    <source>
        <dbReference type="ARBA" id="ARBA00022840"/>
    </source>
</evidence>
<evidence type="ECO:0000256" key="2">
    <source>
        <dbReference type="ARBA" id="ARBA00005417"/>
    </source>
</evidence>
<dbReference type="EMBL" id="JAGSOG010000135">
    <property type="protein sequence ID" value="MBR7836317.1"/>
    <property type="molecule type" value="Genomic_DNA"/>
</dbReference>
<feature type="region of interest" description="Disordered" evidence="7">
    <location>
        <begin position="236"/>
        <end position="259"/>
    </location>
</feature>
<proteinExistence type="inferred from homology"/>
<dbReference type="InterPro" id="IPR003439">
    <property type="entry name" value="ABC_transporter-like_ATP-bd"/>
</dbReference>
<evidence type="ECO:0000256" key="4">
    <source>
        <dbReference type="ARBA" id="ARBA00022741"/>
    </source>
</evidence>
<dbReference type="PANTHER" id="PTHR42711:SF5">
    <property type="entry name" value="ABC TRANSPORTER ATP-BINDING PROTEIN NATA"/>
    <property type="match status" value="1"/>
</dbReference>
<keyword evidence="4" id="KW-0547">Nucleotide-binding</keyword>
<evidence type="ECO:0000256" key="6">
    <source>
        <dbReference type="ARBA" id="ARBA00023251"/>
    </source>
</evidence>
<keyword evidence="6" id="KW-0046">Antibiotic resistance</keyword>
<dbReference type="GO" id="GO:0016887">
    <property type="term" value="F:ATP hydrolysis activity"/>
    <property type="evidence" value="ECO:0007669"/>
    <property type="project" value="InterPro"/>
</dbReference>
<evidence type="ECO:0000256" key="7">
    <source>
        <dbReference type="SAM" id="MobiDB-lite"/>
    </source>
</evidence>
<keyword evidence="10" id="KW-1185">Reference proteome</keyword>
<dbReference type="PROSITE" id="PS50893">
    <property type="entry name" value="ABC_TRANSPORTER_2"/>
    <property type="match status" value="1"/>
</dbReference>
<keyword evidence="3" id="KW-0813">Transport</keyword>
<name>A0A941ETW2_9ACTN</name>
<feature type="compositionally biased region" description="Basic and acidic residues" evidence="7">
    <location>
        <begin position="236"/>
        <end position="247"/>
    </location>
</feature>
<accession>A0A941ETW2</accession>
<reference evidence="9" key="1">
    <citation type="submission" date="2021-04" db="EMBL/GenBank/DDBJ databases">
        <title>Genome based classification of Actinospica acidithermotolerans sp. nov., an actinobacterium isolated from an Indonesian hot spring.</title>
        <authorList>
            <person name="Kusuma A.B."/>
            <person name="Putra K.E."/>
            <person name="Nafisah S."/>
            <person name="Loh J."/>
            <person name="Nouioui I."/>
            <person name="Goodfellow M."/>
        </authorList>
    </citation>
    <scope>NUCLEOTIDE SEQUENCE</scope>
    <source>
        <strain evidence="9">CSCA 57</strain>
    </source>
</reference>
<dbReference type="AlphaFoldDB" id="A0A941ETW2"/>
<comment type="caution">
    <text evidence="9">The sequence shown here is derived from an EMBL/GenBank/DDBJ whole genome shotgun (WGS) entry which is preliminary data.</text>
</comment>
<sequence length="324" mass="34561">MLEARGLRKRFGTVAALDGFELSVEAGEICGLLGHNGAGKTTFARICAGLERPDAGRVLLAGTDPSSSPARARALIGYAPQEIALYPTATLRENLRFYGGLAGLRRSTLRSEIAAIAEAVLLTDALDRPVATLSGGQQRRAQAATVLLPRPPILLLDEPTVGADPVTRQALLALVRERAAQGAAVCYTTHYLPELEELDATVAVAQAGRIIARGRREELLAGLPSTVALEFAQNEHADEHADEHPDTDTDADADGGLSFVTGRPAETLARVLTSLGERVGQVERIEIREPSLDDLYRHLTAANQDTAIQDAADQSTAKEDEHVR</sequence>
<dbReference type="Proteomes" id="UP000675781">
    <property type="component" value="Unassembled WGS sequence"/>
</dbReference>
<gene>
    <name evidence="9" type="ORF">KDL01_23770</name>
</gene>
<organism evidence="9 10">
    <name type="scientific">Actinospica durhamensis</name>
    <dbReference type="NCBI Taxonomy" id="1508375"/>
    <lineage>
        <taxon>Bacteria</taxon>
        <taxon>Bacillati</taxon>
        <taxon>Actinomycetota</taxon>
        <taxon>Actinomycetes</taxon>
        <taxon>Catenulisporales</taxon>
        <taxon>Actinospicaceae</taxon>
        <taxon>Actinospica</taxon>
    </lineage>
</organism>
<dbReference type="Gene3D" id="3.40.50.300">
    <property type="entry name" value="P-loop containing nucleotide triphosphate hydrolases"/>
    <property type="match status" value="1"/>
</dbReference>
<protein>
    <submittedName>
        <fullName evidence="9">ABC transporter ATP-binding protein</fullName>
    </submittedName>
</protein>
<feature type="domain" description="ABC transporter" evidence="8">
    <location>
        <begin position="2"/>
        <end position="232"/>
    </location>
</feature>
<comment type="subcellular location">
    <subcellularLocation>
        <location evidence="1">Cell membrane</location>
        <topology evidence="1">Peripheral membrane protein</topology>
    </subcellularLocation>
</comment>
<dbReference type="InterPro" id="IPR003593">
    <property type="entry name" value="AAA+_ATPase"/>
</dbReference>
<dbReference type="SMART" id="SM00382">
    <property type="entry name" value="AAA"/>
    <property type="match status" value="1"/>
</dbReference>